<dbReference type="EMBL" id="FWXR01000004">
    <property type="protein sequence ID" value="SMC57301.1"/>
    <property type="molecule type" value="Genomic_DNA"/>
</dbReference>
<dbReference type="AlphaFoldDB" id="A0A1W2AA55"/>
<gene>
    <name evidence="2" type="ORF">SAMN06297251_10443</name>
</gene>
<protein>
    <submittedName>
        <fullName evidence="2">Uncharacterized protein</fullName>
    </submittedName>
</protein>
<evidence type="ECO:0000256" key="1">
    <source>
        <dbReference type="SAM" id="MobiDB-lite"/>
    </source>
</evidence>
<evidence type="ECO:0000313" key="3">
    <source>
        <dbReference type="Proteomes" id="UP000192656"/>
    </source>
</evidence>
<proteinExistence type="predicted"/>
<dbReference type="RefSeq" id="WP_084409185.1">
    <property type="nucleotide sequence ID" value="NZ_FWXR01000004.1"/>
</dbReference>
<reference evidence="2 3" key="1">
    <citation type="submission" date="2017-04" db="EMBL/GenBank/DDBJ databases">
        <authorList>
            <person name="Afonso C.L."/>
            <person name="Miller P.J."/>
            <person name="Scott M.A."/>
            <person name="Spackman E."/>
            <person name="Goraichik I."/>
            <person name="Dimitrov K.M."/>
            <person name="Suarez D.L."/>
            <person name="Swayne D.E."/>
        </authorList>
    </citation>
    <scope>NUCLEOTIDE SEQUENCE [LARGE SCALE GENOMIC DNA]</scope>
    <source>
        <strain evidence="2 3">CGMCC 1.10972</strain>
    </source>
</reference>
<dbReference type="STRING" id="937218.SAMN06297251_10443"/>
<accession>A0A1W2AA55</accession>
<evidence type="ECO:0000313" key="2">
    <source>
        <dbReference type="EMBL" id="SMC57301.1"/>
    </source>
</evidence>
<dbReference type="Proteomes" id="UP000192656">
    <property type="component" value="Unassembled WGS sequence"/>
</dbReference>
<dbReference type="OrthoDB" id="8372322at2"/>
<feature type="region of interest" description="Disordered" evidence="1">
    <location>
        <begin position="155"/>
        <end position="174"/>
    </location>
</feature>
<keyword evidence="3" id="KW-1185">Reference proteome</keyword>
<feature type="compositionally biased region" description="Polar residues" evidence="1">
    <location>
        <begin position="155"/>
        <end position="164"/>
    </location>
</feature>
<organism evidence="2 3">
    <name type="scientific">Fulvimarina manganoxydans</name>
    <dbReference type="NCBI Taxonomy" id="937218"/>
    <lineage>
        <taxon>Bacteria</taxon>
        <taxon>Pseudomonadati</taxon>
        <taxon>Pseudomonadota</taxon>
        <taxon>Alphaproteobacteria</taxon>
        <taxon>Hyphomicrobiales</taxon>
        <taxon>Aurantimonadaceae</taxon>
        <taxon>Fulvimarina</taxon>
    </lineage>
</organism>
<name>A0A1W2AA55_9HYPH</name>
<sequence length="174" mass="19270">MTAVSPLFADLPVDRRASIGVQETQTPVGSFEARRTWNGRTKILKPTWGTKYSLSLSVDGDRVRMPPIEALQPGAALTVYSSVWWCQRIAPWQQETILLRDPVPGTVHARDAATDADLGETVAGRVVSIFGRVGKTMVWYRPTFYCVVVRFESRGGSTDRSSGWSLEVEEEVAP</sequence>